<feature type="repeat" description="Solcar" evidence="6">
    <location>
        <begin position="51"/>
        <end position="144"/>
    </location>
</feature>
<feature type="compositionally biased region" description="Basic and acidic residues" evidence="8">
    <location>
        <begin position="317"/>
        <end position="327"/>
    </location>
</feature>
<dbReference type="PANTHER" id="PTHR24089">
    <property type="entry name" value="SOLUTE CARRIER FAMILY 25"/>
    <property type="match status" value="1"/>
</dbReference>
<dbReference type="SUPFAM" id="SSF103506">
    <property type="entry name" value="Mitochondrial carrier"/>
    <property type="match status" value="1"/>
</dbReference>
<keyword evidence="10" id="KW-1185">Reference proteome</keyword>
<feature type="compositionally biased region" description="Polar residues" evidence="8">
    <location>
        <begin position="305"/>
        <end position="316"/>
    </location>
</feature>
<sequence length="327" mass="36096">MSSSTAQEYPQEVHPNLLASSPNCSNYEDMSSHLKVGGTSATKSGPTKEKDTLALHFVAGSISGFLTRCVCQPFDVLKIRFQLQLDPITKNCDSAKYSGIKQACRLILKEEGITAFWKGNIPAQTLSIVYGGIQFYGFEYTKNTLYPNRNDLMSNFICGAVGGGMAMTIAHPLDVLRTRLVAQGEPKTYSGMFNAIVTMRRREGPLAFYKGFFSNILQVQGFQDHTHKFGNYEGLVSCARSVFETEGPLGFFKGYVPSCMKAMAMSACQFTFYETAMFVLVLARQKRESSKQKELTTKLNLAGPTASSTTPITSDRSTAEKLDEKQK</sequence>
<dbReference type="RefSeq" id="XP_022651150.1">
    <property type="nucleotide sequence ID" value="XM_022795415.1"/>
</dbReference>
<proteinExistence type="inferred from homology"/>
<evidence type="ECO:0000256" key="7">
    <source>
        <dbReference type="RuleBase" id="RU000488"/>
    </source>
</evidence>
<evidence type="ECO:0000256" key="4">
    <source>
        <dbReference type="ARBA" id="ARBA00022737"/>
    </source>
</evidence>
<evidence type="ECO:0000313" key="9">
    <source>
        <dbReference type="EnsemblMetazoa" id="XP_022651150"/>
    </source>
</evidence>
<dbReference type="InterPro" id="IPR023395">
    <property type="entry name" value="MCP_dom_sf"/>
</dbReference>
<evidence type="ECO:0000256" key="2">
    <source>
        <dbReference type="ARBA" id="ARBA00006375"/>
    </source>
</evidence>
<dbReference type="GeneID" id="111246199"/>
<keyword evidence="4" id="KW-0677">Repeat</keyword>
<name>A0A7M7JRA0_VARDE</name>
<dbReference type="EnsemblMetazoa" id="XM_022795415">
    <property type="protein sequence ID" value="XP_022651150"/>
    <property type="gene ID" value="LOC111246199"/>
</dbReference>
<organism evidence="9 10">
    <name type="scientific">Varroa destructor</name>
    <name type="common">Honeybee mite</name>
    <dbReference type="NCBI Taxonomy" id="109461"/>
    <lineage>
        <taxon>Eukaryota</taxon>
        <taxon>Metazoa</taxon>
        <taxon>Ecdysozoa</taxon>
        <taxon>Arthropoda</taxon>
        <taxon>Chelicerata</taxon>
        <taxon>Arachnida</taxon>
        <taxon>Acari</taxon>
        <taxon>Parasitiformes</taxon>
        <taxon>Mesostigmata</taxon>
        <taxon>Gamasina</taxon>
        <taxon>Dermanyssoidea</taxon>
        <taxon>Varroidae</taxon>
        <taxon>Varroa</taxon>
    </lineage>
</organism>
<comment type="similarity">
    <text evidence="2 7">Belongs to the mitochondrial carrier (TC 2.A.29) family.</text>
</comment>
<feature type="region of interest" description="Disordered" evidence="8">
    <location>
        <begin position="290"/>
        <end position="327"/>
    </location>
</feature>
<dbReference type="GO" id="GO:0016020">
    <property type="term" value="C:membrane"/>
    <property type="evidence" value="ECO:0007669"/>
    <property type="project" value="UniProtKB-SubCell"/>
</dbReference>
<keyword evidence="5 6" id="KW-0472">Membrane</keyword>
<dbReference type="Gene3D" id="1.50.40.10">
    <property type="entry name" value="Mitochondrial carrier domain"/>
    <property type="match status" value="2"/>
</dbReference>
<evidence type="ECO:0000256" key="5">
    <source>
        <dbReference type="ARBA" id="ARBA00023136"/>
    </source>
</evidence>
<evidence type="ECO:0000256" key="8">
    <source>
        <dbReference type="SAM" id="MobiDB-lite"/>
    </source>
</evidence>
<feature type="repeat" description="Solcar" evidence="6">
    <location>
        <begin position="150"/>
        <end position="238"/>
    </location>
</feature>
<evidence type="ECO:0000256" key="6">
    <source>
        <dbReference type="PROSITE-ProRule" id="PRU00282"/>
    </source>
</evidence>
<evidence type="ECO:0000256" key="3">
    <source>
        <dbReference type="ARBA" id="ARBA00022692"/>
    </source>
</evidence>
<protein>
    <recommendedName>
        <fullName evidence="11">Mitochondrial thiamine pyrophosphate carrier</fullName>
    </recommendedName>
</protein>
<evidence type="ECO:0000313" key="10">
    <source>
        <dbReference type="Proteomes" id="UP000594260"/>
    </source>
</evidence>
<evidence type="ECO:0008006" key="11">
    <source>
        <dbReference type="Google" id="ProtNLM"/>
    </source>
</evidence>
<comment type="subcellular location">
    <subcellularLocation>
        <location evidence="1">Membrane</location>
        <topology evidence="1">Multi-pass membrane protein</topology>
    </subcellularLocation>
</comment>
<keyword evidence="3 6" id="KW-0812">Transmembrane</keyword>
<keyword evidence="7" id="KW-0813">Transport</keyword>
<dbReference type="AlphaFoldDB" id="A0A7M7JRA0"/>
<reference evidence="9" key="1">
    <citation type="submission" date="2021-01" db="UniProtKB">
        <authorList>
            <consortium name="EnsemblMetazoa"/>
        </authorList>
    </citation>
    <scope>IDENTIFICATION</scope>
</reference>
<dbReference type="Pfam" id="PF00153">
    <property type="entry name" value="Mito_carr"/>
    <property type="match status" value="2"/>
</dbReference>
<dbReference type="PROSITE" id="PS50920">
    <property type="entry name" value="SOLCAR"/>
    <property type="match status" value="2"/>
</dbReference>
<evidence type="ECO:0000256" key="1">
    <source>
        <dbReference type="ARBA" id="ARBA00004141"/>
    </source>
</evidence>
<dbReference type="InterPro" id="IPR018108">
    <property type="entry name" value="MCP_transmembrane"/>
</dbReference>
<dbReference type="Proteomes" id="UP000594260">
    <property type="component" value="Unplaced"/>
</dbReference>
<accession>A0A7M7JRA0</accession>